<name>A0A8X8ZA76_SALSN</name>
<evidence type="ECO:0000256" key="4">
    <source>
        <dbReference type="RuleBase" id="RU362057"/>
    </source>
</evidence>
<organism evidence="6">
    <name type="scientific">Salvia splendens</name>
    <name type="common">Scarlet sage</name>
    <dbReference type="NCBI Taxonomy" id="180675"/>
    <lineage>
        <taxon>Eukaryota</taxon>
        <taxon>Viridiplantae</taxon>
        <taxon>Streptophyta</taxon>
        <taxon>Embryophyta</taxon>
        <taxon>Tracheophyta</taxon>
        <taxon>Spermatophyta</taxon>
        <taxon>Magnoliopsida</taxon>
        <taxon>eudicotyledons</taxon>
        <taxon>Gunneridae</taxon>
        <taxon>Pentapetalae</taxon>
        <taxon>asterids</taxon>
        <taxon>lamiids</taxon>
        <taxon>Lamiales</taxon>
        <taxon>Lamiaceae</taxon>
        <taxon>Nepetoideae</taxon>
        <taxon>Mentheae</taxon>
        <taxon>Salviinae</taxon>
        <taxon>Salvia</taxon>
        <taxon>Salvia subgen. Calosphace</taxon>
        <taxon>core Calosphace</taxon>
    </lineage>
</organism>
<dbReference type="InterPro" id="IPR035595">
    <property type="entry name" value="UDP_glycos_trans_CS"/>
</dbReference>
<dbReference type="PANTHER" id="PTHR48047:SF131">
    <property type="entry name" value="GLYCOSYLTRANSFERASE"/>
    <property type="match status" value="1"/>
</dbReference>
<accession>A0A8X8ZA76</accession>
<feature type="compositionally biased region" description="Polar residues" evidence="5">
    <location>
        <begin position="346"/>
        <end position="356"/>
    </location>
</feature>
<dbReference type="CDD" id="cd03784">
    <property type="entry name" value="GT1_Gtf-like"/>
    <property type="match status" value="1"/>
</dbReference>
<dbReference type="PROSITE" id="PS00375">
    <property type="entry name" value="UDPGT"/>
    <property type="match status" value="1"/>
</dbReference>
<reference evidence="6" key="2">
    <citation type="submission" date="2020-08" db="EMBL/GenBank/DDBJ databases">
        <title>Plant Genome Project.</title>
        <authorList>
            <person name="Zhang R.-G."/>
        </authorList>
    </citation>
    <scope>NUCLEOTIDE SEQUENCE</scope>
    <source>
        <strain evidence="6">Huo1</strain>
        <tissue evidence="6">Leaf</tissue>
    </source>
</reference>
<keyword evidence="2 3" id="KW-0808">Transferase</keyword>
<dbReference type="GO" id="GO:0035251">
    <property type="term" value="F:UDP-glucosyltransferase activity"/>
    <property type="evidence" value="ECO:0007669"/>
    <property type="project" value="TreeGrafter"/>
</dbReference>
<feature type="region of interest" description="Disordered" evidence="5">
    <location>
        <begin position="275"/>
        <end position="304"/>
    </location>
</feature>
<evidence type="ECO:0000256" key="2">
    <source>
        <dbReference type="ARBA" id="ARBA00022679"/>
    </source>
</evidence>
<dbReference type="Pfam" id="PF00201">
    <property type="entry name" value="UDPGT"/>
    <property type="match status" value="1"/>
</dbReference>
<dbReference type="EMBL" id="PNBA02000016">
    <property type="protein sequence ID" value="KAG6397168.1"/>
    <property type="molecule type" value="Genomic_DNA"/>
</dbReference>
<comment type="caution">
    <text evidence="6">The sequence shown here is derived from an EMBL/GenBank/DDBJ whole genome shotgun (WGS) entry which is preliminary data.</text>
</comment>
<dbReference type="Gene3D" id="3.40.50.2000">
    <property type="entry name" value="Glycogen Phosphorylase B"/>
    <property type="match status" value="2"/>
</dbReference>
<evidence type="ECO:0000256" key="1">
    <source>
        <dbReference type="ARBA" id="ARBA00009995"/>
    </source>
</evidence>
<keyword evidence="3" id="KW-0328">Glycosyltransferase</keyword>
<evidence type="ECO:0000256" key="5">
    <source>
        <dbReference type="SAM" id="MobiDB-lite"/>
    </source>
</evidence>
<dbReference type="EC" id="2.4.1.-" evidence="4"/>
<dbReference type="Proteomes" id="UP000298416">
    <property type="component" value="Unassembled WGS sequence"/>
</dbReference>
<feature type="region of interest" description="Disordered" evidence="5">
    <location>
        <begin position="137"/>
        <end position="193"/>
    </location>
</feature>
<proteinExistence type="inferred from homology"/>
<dbReference type="PANTHER" id="PTHR48047">
    <property type="entry name" value="GLYCOSYLTRANSFERASE"/>
    <property type="match status" value="1"/>
</dbReference>
<dbReference type="InterPro" id="IPR002213">
    <property type="entry name" value="UDP_glucos_trans"/>
</dbReference>
<feature type="compositionally biased region" description="Basic residues" evidence="5">
    <location>
        <begin position="165"/>
        <end position="175"/>
    </location>
</feature>
<evidence type="ECO:0000313" key="7">
    <source>
        <dbReference type="Proteomes" id="UP000298416"/>
    </source>
</evidence>
<sequence length="564" mass="60841">MEGAATDILVLPFFGQGHLFPCAELCKRLSSPHRKSILIIPSHLSSSIPSDLHRHPFVHVSQIPPLPLDTVSDSLGPGIESFLSSTYHNARPAFVVIDVLMSWTKPIFKRFNIPIVSFFTSGACATVMEYAADKAEADGVEPGPDRTLPGLPDAIAMSDMDVKRRDRRRKARAGGRPRGPNMGPPKSGGPLGRSRAAAVGLVLEIDRVGCAGRGQQAGQGDELHGRRGDPVAGLEATWLCHLHVVRVAEYNELAAALAETDKSFIWVIQPGAGKPGPPANMFGGKAASAPDSEEEEGGNGSSCSSKRVSVAVVAVEQQGQHVDSCEMDKGARGIGNQRRPNIPCAFSSSSGQQQAMTEAAGQQLGAADSKEMVEHSLVTAWFRRRRGTNLYNTARIEAIGRMLGHKQLVISPPFILVRLVARIQRLPINIRVQVMRLLTVAGVLEVEGWAPQLSILSHPSTGGFLSHCGWNSTVEAICCGVPILGWPIRGDQFYDANLVAKYLNEGSKVEISDEESIMVKKIDVIRGIKAVMDDEEVGKRAMALRGIFDGGYPSTSAYMYWFSL</sequence>
<protein>
    <recommendedName>
        <fullName evidence="4">Glycosyltransferase</fullName>
        <ecNumber evidence="4">2.4.1.-</ecNumber>
    </recommendedName>
</protein>
<evidence type="ECO:0000256" key="3">
    <source>
        <dbReference type="RuleBase" id="RU003718"/>
    </source>
</evidence>
<comment type="similarity">
    <text evidence="1 3">Belongs to the UDP-glycosyltransferase family.</text>
</comment>
<keyword evidence="7" id="KW-1185">Reference proteome</keyword>
<feature type="region of interest" description="Disordered" evidence="5">
    <location>
        <begin position="330"/>
        <end position="367"/>
    </location>
</feature>
<reference evidence="6" key="1">
    <citation type="submission" date="2018-01" db="EMBL/GenBank/DDBJ databases">
        <authorList>
            <person name="Mao J.F."/>
        </authorList>
    </citation>
    <scope>NUCLEOTIDE SEQUENCE</scope>
    <source>
        <strain evidence="6">Huo1</strain>
        <tissue evidence="6">Leaf</tissue>
    </source>
</reference>
<gene>
    <name evidence="6" type="ORF">SASPL_143333</name>
</gene>
<dbReference type="SUPFAM" id="SSF53756">
    <property type="entry name" value="UDP-Glycosyltransferase/glycogen phosphorylase"/>
    <property type="match status" value="2"/>
</dbReference>
<evidence type="ECO:0000313" key="6">
    <source>
        <dbReference type="EMBL" id="KAG6397168.1"/>
    </source>
</evidence>
<dbReference type="AlphaFoldDB" id="A0A8X8ZA76"/>